<comment type="caution">
    <text evidence="3">The sequence shown here is derived from an EMBL/GenBank/DDBJ whole genome shotgun (WGS) entry which is preliminary data.</text>
</comment>
<sequence length="1447" mass="155101">MGNCVSSGEARRKQVDEQQEKQQGRGKVVQAGEHAESCQPNGISCGKNPKPTVQVNACNGGPPWQNGCGGGSNAASSVSEQGVLPSDAAHRTSLAERAGPQQGKSATSQRAESGEYWEVCHKQAPAGGVPSKTSSFRTQTSSSASAPISIRVGSSEEQPADASPGTLTIARANCPPLPPNNDQRIATIEAMSFMEATPCAELGLLLDVICKCWDAHAACITLLGAQDVWMSNCVINGSPTDDKMVPWEIAMCPWTLLPPHPTAMAINDLANDARFAGNKHHKGGTKSYLTSPLVASNGHRVGAICIMDQKPRMFAAADCRLMNNFSELAVRELERHSRLVERLKHDSTEGISTKYSVPLAQAFSRYVRNVEDAADSCVMLVDTRIEGWKVLYCGVAWKDWTGCCAPGCLAHKGMVRIRASALPTSMAAAKPIRYSFYLSMRPAALDPLDANTLPIGIPSSVPIEGNEHLERAFYFVRAHAVPDPPNNSGVTNLARSTRMSIDHHHRVPRRRPELSLGPLVAAQQLFPSLVPRQILGRGQGAEMQFLPLCHAALEEARSSNQAASLRSSVPKPLLSPPSFRHYYGLTACSDYVPSGCQCVVDGGSTPDSGSFVFPRQPGTNLDSNQQLSSTGADALLNHQSNVQEHQASFTANLGRQHMETLDEEPAFFPSDHLSDFNQARKNRDQLNGQSKQQMQETIGVWADHVQSWEDLRTERALSDPLKPHTIESQEHWQQAGLEMQAHSSNPLMGAAGKGLLHIGGHQLPKYRGPMWHPMDTSSMYLAKFSPEEAPSSQPISKDAKESVPERATAAFAATEPPNLDAVLSSSSSANATTGRALAGTISAPLPTIKPANSMQEANKVEQEEEGCKHSSGYSNARHCVRCISLKRGIGGDPSHLPSCPTEGPSSGQEHSVRGRAYTSTAGSAGPLAHAHSNSPAGPAKPGAPRGLLRQRSAAAAVGGQRGRRKSEVASQRRVSFRNLPPSPTFVSMPAAGLAKPSDRSETGNEALFPYFRSQSRERHAILPVGSPASGSNSKLPLPSIATNNNPSPRSHSPASSSGDAYLLSLGRQASRMGTQGDGAESNAGSTRRGRSLSPFSVQHIDSPDLQQGARASRGRVRLPYTRSGDITYLSRDAPRGLPPRTLSGFTEASYATRSSSRGTLNTNRSSRSTPASKAVLACRTSGEAIEQCGRLQAAATEGCAAPGSPDGRASLGKPSEYPFRLRQWLLLEFCDKGNLANAIDQGWLRTEPLASAPLSLPVVLACAQDVARGLAYLHQHCVVHGNLTAENVLLQSAGVKPPDSKSIGLGGMHGASRVHRGFVAKISDFTKSRTLPLEGAQQCISTGSYHTIDHVAPEVIRDQRVSYKGDIYSLGIILWRMLTSSRPWFGLSHQQIVEAVCEQGQRLGFPRHMQDMLGLQDLALRCMAHEPDERPSAADVLAELEAKAEMS</sequence>
<dbReference type="Proteomes" id="UP000815325">
    <property type="component" value="Unassembled WGS sequence"/>
</dbReference>
<evidence type="ECO:0000313" key="4">
    <source>
        <dbReference type="Proteomes" id="UP000815325"/>
    </source>
</evidence>
<feature type="region of interest" description="Disordered" evidence="1">
    <location>
        <begin position="1"/>
        <end position="168"/>
    </location>
</feature>
<feature type="region of interest" description="Disordered" evidence="1">
    <location>
        <begin position="1023"/>
        <end position="1059"/>
    </location>
</feature>
<protein>
    <recommendedName>
        <fullName evidence="2">Protein kinase domain-containing protein</fullName>
    </recommendedName>
</protein>
<dbReference type="PANTHER" id="PTHR44329:SF214">
    <property type="entry name" value="PROTEIN KINASE DOMAIN-CONTAINING PROTEIN"/>
    <property type="match status" value="1"/>
</dbReference>
<feature type="compositionally biased region" description="Basic and acidic residues" evidence="1">
    <location>
        <begin position="9"/>
        <end position="23"/>
    </location>
</feature>
<feature type="domain" description="Protein kinase" evidence="2">
    <location>
        <begin position="1102"/>
        <end position="1447"/>
    </location>
</feature>
<dbReference type="SUPFAM" id="SSF56112">
    <property type="entry name" value="Protein kinase-like (PK-like)"/>
    <property type="match status" value="1"/>
</dbReference>
<reference evidence="3" key="1">
    <citation type="submission" date="2017-08" db="EMBL/GenBank/DDBJ databases">
        <authorList>
            <person name="Polle J.E."/>
            <person name="Barry K."/>
            <person name="Cushman J."/>
            <person name="Schmutz J."/>
            <person name="Tran D."/>
            <person name="Hathwaick L.T."/>
            <person name="Yim W.C."/>
            <person name="Jenkins J."/>
            <person name="Mckie-Krisberg Z.M."/>
            <person name="Prochnik S."/>
            <person name="Lindquist E."/>
            <person name="Dockter R.B."/>
            <person name="Adam C."/>
            <person name="Molina H."/>
            <person name="Bunkerborg J."/>
            <person name="Jin E."/>
            <person name="Buchheim M."/>
            <person name="Magnuson J."/>
        </authorList>
    </citation>
    <scope>NUCLEOTIDE SEQUENCE</scope>
    <source>
        <strain evidence="3">CCAP 19/18</strain>
    </source>
</reference>
<name>A0ABQ7GIZ5_DUNSA</name>
<dbReference type="SUPFAM" id="SSF55781">
    <property type="entry name" value="GAF domain-like"/>
    <property type="match status" value="1"/>
</dbReference>
<feature type="compositionally biased region" description="Low complexity" evidence="1">
    <location>
        <begin position="131"/>
        <end position="145"/>
    </location>
</feature>
<dbReference type="InterPro" id="IPR011009">
    <property type="entry name" value="Kinase-like_dom_sf"/>
</dbReference>
<evidence type="ECO:0000256" key="1">
    <source>
        <dbReference type="SAM" id="MobiDB-lite"/>
    </source>
</evidence>
<dbReference type="InterPro" id="IPR000719">
    <property type="entry name" value="Prot_kinase_dom"/>
</dbReference>
<feature type="compositionally biased region" description="Low complexity" evidence="1">
    <location>
        <begin position="935"/>
        <end position="958"/>
    </location>
</feature>
<dbReference type="InterPro" id="IPR051681">
    <property type="entry name" value="Ser/Thr_Kinases-Pseudokinases"/>
</dbReference>
<organism evidence="3 4">
    <name type="scientific">Dunaliella salina</name>
    <name type="common">Green alga</name>
    <name type="synonym">Protococcus salinus</name>
    <dbReference type="NCBI Taxonomy" id="3046"/>
    <lineage>
        <taxon>Eukaryota</taxon>
        <taxon>Viridiplantae</taxon>
        <taxon>Chlorophyta</taxon>
        <taxon>core chlorophytes</taxon>
        <taxon>Chlorophyceae</taxon>
        <taxon>CS clade</taxon>
        <taxon>Chlamydomonadales</taxon>
        <taxon>Dunaliellaceae</taxon>
        <taxon>Dunaliella</taxon>
    </lineage>
</organism>
<dbReference type="Gene3D" id="3.30.450.40">
    <property type="match status" value="1"/>
</dbReference>
<dbReference type="InterPro" id="IPR029016">
    <property type="entry name" value="GAF-like_dom_sf"/>
</dbReference>
<keyword evidence="4" id="KW-1185">Reference proteome</keyword>
<dbReference type="EMBL" id="MU069748">
    <property type="protein sequence ID" value="KAF5834583.1"/>
    <property type="molecule type" value="Genomic_DNA"/>
</dbReference>
<feature type="compositionally biased region" description="Polar residues" evidence="1">
    <location>
        <begin position="1143"/>
        <end position="1171"/>
    </location>
</feature>
<dbReference type="PANTHER" id="PTHR44329">
    <property type="entry name" value="SERINE/THREONINE-PROTEIN KINASE TNNI3K-RELATED"/>
    <property type="match status" value="1"/>
</dbReference>
<feature type="compositionally biased region" description="Low complexity" evidence="1">
    <location>
        <begin position="1043"/>
        <end position="1057"/>
    </location>
</feature>
<gene>
    <name evidence="3" type="ORF">DUNSADRAFT_8708</name>
</gene>
<dbReference type="Gene3D" id="1.10.510.10">
    <property type="entry name" value="Transferase(Phosphotransferase) domain 1"/>
    <property type="match status" value="1"/>
</dbReference>
<dbReference type="Pfam" id="PF07714">
    <property type="entry name" value="PK_Tyr_Ser-Thr"/>
    <property type="match status" value="1"/>
</dbReference>
<accession>A0ABQ7GIZ5</accession>
<feature type="compositionally biased region" description="Polar residues" evidence="1">
    <location>
        <begin position="102"/>
        <end position="111"/>
    </location>
</feature>
<feature type="region of interest" description="Disordered" evidence="1">
    <location>
        <begin position="1071"/>
        <end position="1172"/>
    </location>
</feature>
<feature type="region of interest" description="Disordered" evidence="1">
    <location>
        <begin position="890"/>
        <end position="1003"/>
    </location>
</feature>
<evidence type="ECO:0000259" key="2">
    <source>
        <dbReference type="PROSITE" id="PS50011"/>
    </source>
</evidence>
<dbReference type="InterPro" id="IPR001245">
    <property type="entry name" value="Ser-Thr/Tyr_kinase_cat_dom"/>
</dbReference>
<proteinExistence type="predicted"/>
<evidence type="ECO:0000313" key="3">
    <source>
        <dbReference type="EMBL" id="KAF5834583.1"/>
    </source>
</evidence>
<dbReference type="PROSITE" id="PS50011">
    <property type="entry name" value="PROTEIN_KINASE_DOM"/>
    <property type="match status" value="1"/>
</dbReference>